<sequence>MQIVLSGALPDPAEARELIRYMQDTAPTLCQWLGLYQAQEHTVDPSLYLCTPAEHYALQQAKFHVHQAQHLSAGLAPLLLQRSKIPLQQPLQSPIWLAQLVHIAPSRDGAMLVPARELMISTTHSQALFDSFAPFLADTGFTFSSCTSDHWQVQVPSEFTTAAASPELVASSNVNNWWTQDQVTRPWRKLANEFQMFSFGHPVNIERQQQGLLPINSLWLYGGGSIAQLAPSTETSSPVKHLDQLQASFQSRDWGDWLVQLKQLENELFAKQGAHPPERLVLLGRERYIICTLPQAKPWPLRLFSKPQPWSRWWSPLS</sequence>
<proteinExistence type="predicted"/>
<evidence type="ECO:0008006" key="3">
    <source>
        <dbReference type="Google" id="ProtNLM"/>
    </source>
</evidence>
<reference evidence="1" key="1">
    <citation type="submission" date="2021-11" db="EMBL/GenBank/DDBJ databases">
        <title>Draft genome sequence of Alcaligenes endophyticus type strain CCUG 75668T.</title>
        <authorList>
            <person name="Salva-Serra F."/>
            <person name="Duran R.E."/>
            <person name="Seeger M."/>
            <person name="Moore E.R.B."/>
            <person name="Jaen-Luchoro D."/>
        </authorList>
    </citation>
    <scope>NUCLEOTIDE SEQUENCE</scope>
    <source>
        <strain evidence="1">CCUG 75668</strain>
    </source>
</reference>
<keyword evidence="2" id="KW-1185">Reference proteome</keyword>
<protein>
    <recommendedName>
        <fullName evidence="3">Phosphoglycerate mutase</fullName>
    </recommendedName>
</protein>
<name>A0ABT8EII8_9BURK</name>
<dbReference type="EMBL" id="JAJHNU010000001">
    <property type="protein sequence ID" value="MDN4121096.1"/>
    <property type="molecule type" value="Genomic_DNA"/>
</dbReference>
<dbReference type="RefSeq" id="WP_266124913.1">
    <property type="nucleotide sequence ID" value="NZ_JAJHNU010000001.1"/>
</dbReference>
<accession>A0ABT8EII8</accession>
<dbReference type="Proteomes" id="UP001168613">
    <property type="component" value="Unassembled WGS sequence"/>
</dbReference>
<evidence type="ECO:0000313" key="2">
    <source>
        <dbReference type="Proteomes" id="UP001168613"/>
    </source>
</evidence>
<organism evidence="1 2">
    <name type="scientific">Alcaligenes endophyticus</name>
    <dbReference type="NCBI Taxonomy" id="1929088"/>
    <lineage>
        <taxon>Bacteria</taxon>
        <taxon>Pseudomonadati</taxon>
        <taxon>Pseudomonadota</taxon>
        <taxon>Betaproteobacteria</taxon>
        <taxon>Burkholderiales</taxon>
        <taxon>Alcaligenaceae</taxon>
        <taxon>Alcaligenes</taxon>
    </lineage>
</organism>
<evidence type="ECO:0000313" key="1">
    <source>
        <dbReference type="EMBL" id="MDN4121096.1"/>
    </source>
</evidence>
<comment type="caution">
    <text evidence="1">The sequence shown here is derived from an EMBL/GenBank/DDBJ whole genome shotgun (WGS) entry which is preliminary data.</text>
</comment>
<gene>
    <name evidence="1" type="ORF">LMS43_07325</name>
</gene>